<evidence type="ECO:0000313" key="3">
    <source>
        <dbReference type="EMBL" id="QPG49256.1"/>
    </source>
</evidence>
<dbReference type="CDD" id="cd09657">
    <property type="entry name" value="Cmr1_III-B"/>
    <property type="match status" value="1"/>
</dbReference>
<dbReference type="Proteomes" id="UP000076770">
    <property type="component" value="Chromosome i"/>
</dbReference>
<gene>
    <name evidence="3" type="primary">cmr1</name>
    <name evidence="3" type="ORF">HFC64_04810</name>
    <name evidence="4" type="ORF">SSOP1_2122</name>
</gene>
<reference evidence="3 6" key="3">
    <citation type="journal article" date="2020" name="Nat. Commun.">
        <title>The structures of two archaeal type IV pili illuminate evolutionary relationships.</title>
        <authorList>
            <person name="Wang F."/>
            <person name="Baquero D.P."/>
            <person name="Su Z."/>
            <person name="Beltran L.C."/>
            <person name="Prangishvili D."/>
            <person name="Krupovic M."/>
            <person name="Egelman E.H."/>
        </authorList>
    </citation>
    <scope>NUCLEOTIDE SEQUENCE [LARGE SCALE GENOMIC DNA]</scope>
    <source>
        <strain evidence="3 6">POZ149</strain>
    </source>
</reference>
<dbReference type="NCBIfam" id="TIGR01894">
    <property type="entry name" value="cas_TM1795_cmr1"/>
    <property type="match status" value="1"/>
</dbReference>
<proteinExistence type="predicted"/>
<reference evidence="5" key="2">
    <citation type="submission" date="2016-04" db="EMBL/GenBank/DDBJ databases">
        <authorList>
            <person name="Shah S.A."/>
            <person name="Garrett R.A."/>
        </authorList>
    </citation>
    <scope>NUCLEOTIDE SEQUENCE [LARGE SCALE GENOMIC DNA]</scope>
    <source>
        <strain evidence="5">ATCC 35091 / DSM 1616 / JCM 8930 / NBRC 15331 / P1</strain>
    </source>
</reference>
<dbReference type="GO" id="GO:0051607">
    <property type="term" value="P:defense response to virus"/>
    <property type="evidence" value="ECO:0007669"/>
    <property type="project" value="UniProtKB-KW"/>
</dbReference>
<dbReference type="EMBL" id="CP050869">
    <property type="protein sequence ID" value="QPG49256.1"/>
    <property type="molecule type" value="Genomic_DNA"/>
</dbReference>
<dbReference type="SMR" id="A0A157T364"/>
<keyword evidence="1" id="KW-0051">Antiviral defense</keyword>
<evidence type="ECO:0000259" key="2">
    <source>
        <dbReference type="Pfam" id="PF03787"/>
    </source>
</evidence>
<feature type="domain" description="CRISPR type III-associated protein" evidence="2">
    <location>
        <begin position="9"/>
        <end position="253"/>
    </location>
</feature>
<dbReference type="Pfam" id="PF03787">
    <property type="entry name" value="RAMPs"/>
    <property type="match status" value="1"/>
</dbReference>
<dbReference type="InterPro" id="IPR005537">
    <property type="entry name" value="RAMP_III_fam"/>
</dbReference>
<dbReference type="Proteomes" id="UP000594632">
    <property type="component" value="Chromosome"/>
</dbReference>
<evidence type="ECO:0000313" key="5">
    <source>
        <dbReference type="Proteomes" id="UP000076770"/>
    </source>
</evidence>
<dbReference type="OrthoDB" id="102565at2157"/>
<protein>
    <submittedName>
        <fullName evidence="4">CRISPR-associated protein Cmr1</fullName>
    </submittedName>
    <submittedName>
        <fullName evidence="3">Type III-B CRISPR module RAMP protein Cmr1</fullName>
    </submittedName>
</protein>
<dbReference type="AlphaFoldDB" id="A0A157T364"/>
<evidence type="ECO:0000256" key="1">
    <source>
        <dbReference type="ARBA" id="ARBA00023118"/>
    </source>
</evidence>
<organism evidence="4 5">
    <name type="scientific">Saccharolobus solfataricus</name>
    <name type="common">Sulfolobus solfataricus</name>
    <dbReference type="NCBI Taxonomy" id="2287"/>
    <lineage>
        <taxon>Archaea</taxon>
        <taxon>Thermoproteota</taxon>
        <taxon>Thermoprotei</taxon>
        <taxon>Sulfolobales</taxon>
        <taxon>Sulfolobaceae</taxon>
        <taxon>Saccharolobus</taxon>
    </lineage>
</organism>
<dbReference type="RefSeq" id="WP_009992994.1">
    <property type="nucleotide sequence ID" value="NZ_LT549890.1"/>
</dbReference>
<evidence type="ECO:0000313" key="6">
    <source>
        <dbReference type="Proteomes" id="UP000594632"/>
    </source>
</evidence>
<dbReference type="GeneID" id="27428315"/>
<accession>A0A157T364</accession>
<dbReference type="EMBL" id="LT549890">
    <property type="protein sequence ID" value="SAI85676.1"/>
    <property type="molecule type" value="Genomic_DNA"/>
</dbReference>
<reference evidence="4" key="1">
    <citation type="submission" date="2016-04" db="EMBL/GenBank/DDBJ databases">
        <authorList>
            <person name="Evans L.H."/>
            <person name="Alamgir A."/>
            <person name="Owens N."/>
            <person name="Weber N.D."/>
            <person name="Virtaneva K."/>
            <person name="Barbian K."/>
            <person name="Babar A."/>
            <person name="Rosenke K."/>
        </authorList>
    </citation>
    <scope>NUCLEOTIDE SEQUENCE</scope>
    <source>
        <strain evidence="4">P1</strain>
    </source>
</reference>
<name>A0A157T364_SACSO</name>
<evidence type="ECO:0000313" key="4">
    <source>
        <dbReference type="EMBL" id="SAI85676.1"/>
    </source>
</evidence>
<dbReference type="GeneID" id="1453506"/>
<dbReference type="PATRIC" id="fig|2287.9.peg.2226"/>
<dbReference type="InterPro" id="IPR007522">
    <property type="entry name" value="CRISPR-assoc_prot_TM1795"/>
</dbReference>
<sequence length="467" mass="54844">MEELLMSFKLKAIYPLTGGYNRHSINEFYEENVRPTEIKGLWRWWNRVLFNTVSYVKEGKLYTYDSIDRLFEDVFGSENKKSAVRLEVITDEGSDNHFELSNVELDNVIDCLKANREEKVNLDFRDNTLIIEIEGSTKIPISFKSNLDIDKIKDLVYKNKLLSFELLGFKSIKIDTKISDKEVIKEILRDLITNYLEYFNIKQEVTFTLNIYLDKSLKHKQNFDAKLKFALHSLLVFILLGGIGRKTSRGFGGLSIVNAECHDGLCGEIYGIVNNMESEKEKKDLATVLPNIIFSQTIEQYFSELINNESYKLRSWNNNSDFFVYYFIKDINILRINRIDTNVNRNGIENILNRISNELSASGNCLKDLIMQEMRRRAFALAFLGNRKFRNIHEIYPRILEFLYANYIKREFVNLIGKERRLSNLRFKILEINNTYYIISYLLYSSYLKDPNSSIKDTLYQFARCVI</sequence>